<keyword evidence="1" id="KW-0812">Transmembrane</keyword>
<organism evidence="2 3">
    <name type="scientific">Cohnella hashimotonis</name>
    <dbReference type="NCBI Taxonomy" id="2826895"/>
    <lineage>
        <taxon>Bacteria</taxon>
        <taxon>Bacillati</taxon>
        <taxon>Bacillota</taxon>
        <taxon>Bacilli</taxon>
        <taxon>Bacillales</taxon>
        <taxon>Paenibacillaceae</taxon>
        <taxon>Cohnella</taxon>
    </lineage>
</organism>
<keyword evidence="1" id="KW-1133">Transmembrane helix</keyword>
<dbReference type="Proteomes" id="UP001161691">
    <property type="component" value="Unassembled WGS sequence"/>
</dbReference>
<evidence type="ECO:0000256" key="1">
    <source>
        <dbReference type="SAM" id="Phobius"/>
    </source>
</evidence>
<dbReference type="RefSeq" id="WP_282908992.1">
    <property type="nucleotide sequence ID" value="NZ_JAGRPV010000001.1"/>
</dbReference>
<feature type="transmembrane region" description="Helical" evidence="1">
    <location>
        <begin position="7"/>
        <end position="23"/>
    </location>
</feature>
<evidence type="ECO:0000313" key="3">
    <source>
        <dbReference type="Proteomes" id="UP001161691"/>
    </source>
</evidence>
<reference evidence="2" key="1">
    <citation type="submission" date="2023-04" db="EMBL/GenBank/DDBJ databases">
        <title>Comparative genomic analysis of Cohnella hashimotonis sp. nov., isolated from the International Space Station.</title>
        <authorList>
            <person name="Venkateswaran K."/>
            <person name="Simpson A."/>
        </authorList>
    </citation>
    <scope>NUCLEOTIDE SEQUENCE</scope>
    <source>
        <strain evidence="2">F6_2S_P_1</strain>
    </source>
</reference>
<name>A0ABT6TJT1_9BACL</name>
<protein>
    <submittedName>
        <fullName evidence="2">Uncharacterized protein</fullName>
    </submittedName>
</protein>
<gene>
    <name evidence="2" type="ORF">KB449_14110</name>
</gene>
<accession>A0ABT6TJT1</accession>
<comment type="caution">
    <text evidence="2">The sequence shown here is derived from an EMBL/GenBank/DDBJ whole genome shotgun (WGS) entry which is preliminary data.</text>
</comment>
<evidence type="ECO:0000313" key="2">
    <source>
        <dbReference type="EMBL" id="MDI4646107.1"/>
    </source>
</evidence>
<keyword evidence="3" id="KW-1185">Reference proteome</keyword>
<dbReference type="EMBL" id="JAGRPV010000001">
    <property type="protein sequence ID" value="MDI4646107.1"/>
    <property type="molecule type" value="Genomic_DNA"/>
</dbReference>
<proteinExistence type="predicted"/>
<sequence length="183" mass="20005">MRSLLDLIGYLILLGGTIVGFASNSVTMVVLSLFGGPVLLGLSHLIGIAENVQARLLDLPPTLATVRSRIRNAPEYAVDGGGIEIYPSAEAKYEWIDLNGDIYIRSRAFRKYLEHVDNRYAFALPGSRTVVLHRAEYYSGGAALFSLDGHSYVLLRAIGLAASLEEDRIALRSLQHGEDTEKS</sequence>
<keyword evidence="1" id="KW-0472">Membrane</keyword>